<organism evidence="9 10">
    <name type="scientific">Globodera pallida</name>
    <name type="common">Potato cyst nematode worm</name>
    <name type="synonym">Heterodera pallida</name>
    <dbReference type="NCBI Taxonomy" id="36090"/>
    <lineage>
        <taxon>Eukaryota</taxon>
        <taxon>Metazoa</taxon>
        <taxon>Ecdysozoa</taxon>
        <taxon>Nematoda</taxon>
        <taxon>Chromadorea</taxon>
        <taxon>Rhabditida</taxon>
        <taxon>Tylenchina</taxon>
        <taxon>Tylenchomorpha</taxon>
        <taxon>Tylenchoidea</taxon>
        <taxon>Heteroderidae</taxon>
        <taxon>Heteroderinae</taxon>
        <taxon>Globodera</taxon>
    </lineage>
</organism>
<dbReference type="GO" id="GO:0043137">
    <property type="term" value="P:DNA replication, removal of RNA primer"/>
    <property type="evidence" value="ECO:0007669"/>
    <property type="project" value="TreeGrafter"/>
</dbReference>
<dbReference type="InterPro" id="IPR036397">
    <property type="entry name" value="RNaseH_sf"/>
</dbReference>
<dbReference type="Proteomes" id="UP000050741">
    <property type="component" value="Unassembled WGS sequence"/>
</dbReference>
<evidence type="ECO:0000256" key="5">
    <source>
        <dbReference type="ARBA" id="ARBA00022723"/>
    </source>
</evidence>
<evidence type="ECO:0000313" key="10">
    <source>
        <dbReference type="WBParaSite" id="GPLIN_000738400"/>
    </source>
</evidence>
<dbReference type="InterPro" id="IPR002156">
    <property type="entry name" value="RNaseH_domain"/>
</dbReference>
<evidence type="ECO:0000256" key="1">
    <source>
        <dbReference type="ARBA" id="ARBA00000077"/>
    </source>
</evidence>
<keyword evidence="6" id="KW-0255">Endonuclease</keyword>
<dbReference type="PROSITE" id="PS50879">
    <property type="entry name" value="RNASE_H_1"/>
    <property type="match status" value="1"/>
</dbReference>
<feature type="domain" description="RNase H type-1" evidence="8">
    <location>
        <begin position="1"/>
        <end position="106"/>
    </location>
</feature>
<protein>
    <recommendedName>
        <fullName evidence="3">ribonuclease H</fullName>
        <ecNumber evidence="3">3.1.26.4</ecNumber>
    </recommendedName>
</protein>
<dbReference type="GO" id="GO:0046872">
    <property type="term" value="F:metal ion binding"/>
    <property type="evidence" value="ECO:0007669"/>
    <property type="project" value="UniProtKB-KW"/>
</dbReference>
<comment type="similarity">
    <text evidence="2">Belongs to the RNase H family.</text>
</comment>
<dbReference type="GO" id="GO:0004523">
    <property type="term" value="F:RNA-DNA hybrid ribonuclease activity"/>
    <property type="evidence" value="ECO:0007669"/>
    <property type="project" value="UniProtKB-EC"/>
</dbReference>
<dbReference type="GO" id="GO:0003676">
    <property type="term" value="F:nucleic acid binding"/>
    <property type="evidence" value="ECO:0007669"/>
    <property type="project" value="InterPro"/>
</dbReference>
<accession>A0A183C3E0</accession>
<dbReference type="PANTHER" id="PTHR10642:SF26">
    <property type="entry name" value="RIBONUCLEASE H1"/>
    <property type="match status" value="1"/>
</dbReference>
<name>A0A183C3E0_GLOPA</name>
<evidence type="ECO:0000256" key="4">
    <source>
        <dbReference type="ARBA" id="ARBA00022722"/>
    </source>
</evidence>
<reference evidence="9" key="1">
    <citation type="submission" date="2013-12" db="EMBL/GenBank/DDBJ databases">
        <authorList>
            <person name="Aslett M."/>
        </authorList>
    </citation>
    <scope>NUCLEOTIDE SEQUENCE [LARGE SCALE GENOMIC DNA]</scope>
    <source>
        <strain evidence="9">Lindley</strain>
    </source>
</reference>
<dbReference type="InterPro" id="IPR050092">
    <property type="entry name" value="RNase_H"/>
</dbReference>
<dbReference type="Gene3D" id="3.30.420.10">
    <property type="entry name" value="Ribonuclease H-like superfamily/Ribonuclease H"/>
    <property type="match status" value="1"/>
</dbReference>
<dbReference type="InterPro" id="IPR012337">
    <property type="entry name" value="RNaseH-like_sf"/>
</dbReference>
<comment type="catalytic activity">
    <reaction evidence="1">
        <text>Endonucleolytic cleavage to 5'-phosphomonoester.</text>
        <dbReference type="EC" id="3.1.26.4"/>
    </reaction>
</comment>
<keyword evidence="9" id="KW-1185">Reference proteome</keyword>
<dbReference type="EC" id="3.1.26.4" evidence="3"/>
<dbReference type="AlphaFoldDB" id="A0A183C3E0"/>
<dbReference type="PANTHER" id="PTHR10642">
    <property type="entry name" value="RIBONUCLEASE H1"/>
    <property type="match status" value="1"/>
</dbReference>
<evidence type="ECO:0000256" key="7">
    <source>
        <dbReference type="ARBA" id="ARBA00022801"/>
    </source>
</evidence>
<evidence type="ECO:0000256" key="2">
    <source>
        <dbReference type="ARBA" id="ARBA00005300"/>
    </source>
</evidence>
<dbReference type="WBParaSite" id="GPLIN_000738400">
    <property type="protein sequence ID" value="GPLIN_000738400"/>
    <property type="gene ID" value="GPLIN_000738400"/>
</dbReference>
<reference evidence="9" key="2">
    <citation type="submission" date="2014-05" db="EMBL/GenBank/DDBJ databases">
        <title>The genome and life-stage specific transcriptomes of Globodera pallida elucidate key aspects of plant parasitism by a cyst nematode.</title>
        <authorList>
            <person name="Cotton J.A."/>
            <person name="Lilley C.J."/>
            <person name="Jones L.M."/>
            <person name="Kikuchi T."/>
            <person name="Reid A.J."/>
            <person name="Thorpe P."/>
            <person name="Tsai I.J."/>
            <person name="Beasley H."/>
            <person name="Blok V."/>
            <person name="Cock P.J.A."/>
            <person name="Van den Akker S.E."/>
            <person name="Holroyd N."/>
            <person name="Hunt M."/>
            <person name="Mantelin S."/>
            <person name="Naghra H."/>
            <person name="Pain A."/>
            <person name="Palomares-Rius J.E."/>
            <person name="Zarowiecki M."/>
            <person name="Berriman M."/>
            <person name="Jones J.T."/>
            <person name="Urwin P.E."/>
        </authorList>
    </citation>
    <scope>NUCLEOTIDE SEQUENCE [LARGE SCALE GENOMIC DNA]</scope>
    <source>
        <strain evidence="9">Lindley</strain>
    </source>
</reference>
<evidence type="ECO:0000256" key="6">
    <source>
        <dbReference type="ARBA" id="ARBA00022759"/>
    </source>
</evidence>
<keyword evidence="7" id="KW-0378">Hydrolase</keyword>
<evidence type="ECO:0000259" key="8">
    <source>
        <dbReference type="PROSITE" id="PS50879"/>
    </source>
</evidence>
<reference evidence="10" key="3">
    <citation type="submission" date="2016-06" db="UniProtKB">
        <authorList>
            <consortium name="WormBaseParasite"/>
        </authorList>
    </citation>
    <scope>IDENTIFICATION</scope>
</reference>
<sequence>MIDCGASTAAVDGAVGDGAPTIVYTDGACIGNGSVGAKPKLAKSMARWRLNGWTNVKGTDVQNRDLLERLDKLMAGDVKIKFEKVLGHSGNYGNEQADMLAKRGAEMYTGNAREL</sequence>
<keyword evidence="4" id="KW-0540">Nuclease</keyword>
<dbReference type="SUPFAM" id="SSF53098">
    <property type="entry name" value="Ribonuclease H-like"/>
    <property type="match status" value="1"/>
</dbReference>
<evidence type="ECO:0000313" key="9">
    <source>
        <dbReference type="Proteomes" id="UP000050741"/>
    </source>
</evidence>
<dbReference type="Pfam" id="PF00075">
    <property type="entry name" value="RNase_H"/>
    <property type="match status" value="1"/>
</dbReference>
<keyword evidence="5" id="KW-0479">Metal-binding</keyword>
<evidence type="ECO:0000256" key="3">
    <source>
        <dbReference type="ARBA" id="ARBA00012180"/>
    </source>
</evidence>
<proteinExistence type="inferred from homology"/>